<organism evidence="1 2">
    <name type="scientific">Hydnomerulius pinastri MD-312</name>
    <dbReference type="NCBI Taxonomy" id="994086"/>
    <lineage>
        <taxon>Eukaryota</taxon>
        <taxon>Fungi</taxon>
        <taxon>Dikarya</taxon>
        <taxon>Basidiomycota</taxon>
        <taxon>Agaricomycotina</taxon>
        <taxon>Agaricomycetes</taxon>
        <taxon>Agaricomycetidae</taxon>
        <taxon>Boletales</taxon>
        <taxon>Boletales incertae sedis</taxon>
        <taxon>Leucogyrophana</taxon>
    </lineage>
</organism>
<keyword evidence="2" id="KW-1185">Reference proteome</keyword>
<sequence>MAAFRLSAFWSKLEQLLLLVKSQSNAGSSIFIMYKLSHVSHMLTTVPLPFFPDTNLSIQTSDDHPIIDCHISY</sequence>
<dbReference type="HOGENOM" id="CLU_2705112_0_0_1"/>
<reference evidence="1 2" key="1">
    <citation type="submission" date="2014-04" db="EMBL/GenBank/DDBJ databases">
        <title>Evolutionary Origins and Diversification of the Mycorrhizal Mutualists.</title>
        <authorList>
            <consortium name="DOE Joint Genome Institute"/>
            <consortium name="Mycorrhizal Genomics Consortium"/>
            <person name="Kohler A."/>
            <person name="Kuo A."/>
            <person name="Nagy L.G."/>
            <person name="Floudas D."/>
            <person name="Copeland A."/>
            <person name="Barry K.W."/>
            <person name="Cichocki N."/>
            <person name="Veneault-Fourrey C."/>
            <person name="LaButti K."/>
            <person name="Lindquist E.A."/>
            <person name="Lipzen A."/>
            <person name="Lundell T."/>
            <person name="Morin E."/>
            <person name="Murat C."/>
            <person name="Riley R."/>
            <person name="Ohm R."/>
            <person name="Sun H."/>
            <person name="Tunlid A."/>
            <person name="Henrissat B."/>
            <person name="Grigoriev I.V."/>
            <person name="Hibbett D.S."/>
            <person name="Martin F."/>
        </authorList>
    </citation>
    <scope>NUCLEOTIDE SEQUENCE [LARGE SCALE GENOMIC DNA]</scope>
    <source>
        <strain evidence="1 2">MD-312</strain>
    </source>
</reference>
<accession>A0A0C9VQU4</accession>
<protein>
    <submittedName>
        <fullName evidence="1">Uncharacterized protein</fullName>
    </submittedName>
</protein>
<dbReference type="AlphaFoldDB" id="A0A0C9VQU4"/>
<proteinExistence type="predicted"/>
<evidence type="ECO:0000313" key="2">
    <source>
        <dbReference type="Proteomes" id="UP000053820"/>
    </source>
</evidence>
<evidence type="ECO:0000313" key="1">
    <source>
        <dbReference type="EMBL" id="KIJ60105.1"/>
    </source>
</evidence>
<dbReference type="EMBL" id="KN839876">
    <property type="protein sequence ID" value="KIJ60105.1"/>
    <property type="molecule type" value="Genomic_DNA"/>
</dbReference>
<name>A0A0C9VQU4_9AGAM</name>
<gene>
    <name evidence="1" type="ORF">HYDPIDRAFT_117561</name>
</gene>
<dbReference type="Proteomes" id="UP000053820">
    <property type="component" value="Unassembled WGS sequence"/>
</dbReference>